<sequence length="360" mass="39656">MAFEVEVESEILEESGSHSELEQDEIHSQAALDEAEQELFVDIVITTNRDSNILGLDEVPGRCVEGPLGAPDAAVSPAASATDFCCKLLVPAYYAGGMIGKRGKNMTQIEKLTQTSMSMSGVDVFFPGTQDRMLTIFAATKRSFVSGVEAIVREMWRMSQQPGQAQQNHHFVFKLVVPNSAAGKIIGRDGSNTREMKRITGCRISISRRNPGVQERVVVLLASKDGCLVQGAVTVLECIQDDPHLHEHMDFKYDVELPLGCWDCGKPGPAEPDAELMSLEEARVLPKRCIVEHLMKAAPREILVRHRLLGGIRKILKVKTHEMILAALEEALRSLPDQNEETLKPRPTSGMLPVGLLRQP</sequence>
<dbReference type="Pfam" id="PF00013">
    <property type="entry name" value="KH_1"/>
    <property type="match status" value="2"/>
</dbReference>
<organism evidence="5 6">
    <name type="scientific">Symbiodinium necroappetens</name>
    <dbReference type="NCBI Taxonomy" id="1628268"/>
    <lineage>
        <taxon>Eukaryota</taxon>
        <taxon>Sar</taxon>
        <taxon>Alveolata</taxon>
        <taxon>Dinophyceae</taxon>
        <taxon>Suessiales</taxon>
        <taxon>Symbiodiniaceae</taxon>
        <taxon>Symbiodinium</taxon>
    </lineage>
</organism>
<evidence type="ECO:0000313" key="5">
    <source>
        <dbReference type="EMBL" id="CAE7474980.1"/>
    </source>
</evidence>
<dbReference type="SUPFAM" id="SSF54791">
    <property type="entry name" value="Eukaryotic type KH-domain (KH-domain type I)"/>
    <property type="match status" value="2"/>
</dbReference>
<feature type="domain" description="K Homology" evidence="4">
    <location>
        <begin position="82"/>
        <end position="157"/>
    </location>
</feature>
<evidence type="ECO:0000259" key="4">
    <source>
        <dbReference type="SMART" id="SM00322"/>
    </source>
</evidence>
<reference evidence="5" key="1">
    <citation type="submission" date="2021-02" db="EMBL/GenBank/DDBJ databases">
        <authorList>
            <person name="Dougan E. K."/>
            <person name="Rhodes N."/>
            <person name="Thang M."/>
            <person name="Chan C."/>
        </authorList>
    </citation>
    <scope>NUCLEOTIDE SEQUENCE</scope>
</reference>
<dbReference type="InterPro" id="IPR036612">
    <property type="entry name" value="KH_dom_type_1_sf"/>
</dbReference>
<evidence type="ECO:0000313" key="6">
    <source>
        <dbReference type="Proteomes" id="UP000601435"/>
    </source>
</evidence>
<dbReference type="AlphaFoldDB" id="A0A812SBB3"/>
<evidence type="ECO:0000256" key="2">
    <source>
        <dbReference type="PROSITE-ProRule" id="PRU00117"/>
    </source>
</evidence>
<dbReference type="PANTHER" id="PTHR10288">
    <property type="entry name" value="KH DOMAIN CONTAINING RNA BINDING PROTEIN"/>
    <property type="match status" value="1"/>
</dbReference>
<dbReference type="InterPro" id="IPR004088">
    <property type="entry name" value="KH_dom_type_1"/>
</dbReference>
<gene>
    <name evidence="5" type="primary">NOVA2</name>
    <name evidence="5" type="ORF">SNEC2469_LOCUS13411</name>
</gene>
<dbReference type="Proteomes" id="UP000601435">
    <property type="component" value="Unassembled WGS sequence"/>
</dbReference>
<accession>A0A812SBB3</accession>
<dbReference type="PROSITE" id="PS50084">
    <property type="entry name" value="KH_TYPE_1"/>
    <property type="match status" value="2"/>
</dbReference>
<feature type="domain" description="K Homology" evidence="4">
    <location>
        <begin position="169"/>
        <end position="240"/>
    </location>
</feature>
<protein>
    <submittedName>
        <fullName evidence="5">NOVA2 protein</fullName>
    </submittedName>
</protein>
<dbReference type="Gene3D" id="3.30.1370.10">
    <property type="entry name" value="K Homology domain, type 1"/>
    <property type="match status" value="2"/>
</dbReference>
<proteinExistence type="predicted"/>
<keyword evidence="1" id="KW-0677">Repeat</keyword>
<evidence type="ECO:0000256" key="3">
    <source>
        <dbReference type="SAM" id="MobiDB-lite"/>
    </source>
</evidence>
<evidence type="ECO:0000256" key="1">
    <source>
        <dbReference type="ARBA" id="ARBA00022737"/>
    </source>
</evidence>
<name>A0A812SBB3_9DINO</name>
<dbReference type="SMART" id="SM00322">
    <property type="entry name" value="KH"/>
    <property type="match status" value="2"/>
</dbReference>
<dbReference type="InterPro" id="IPR004087">
    <property type="entry name" value="KH_dom"/>
</dbReference>
<dbReference type="OrthoDB" id="441329at2759"/>
<keyword evidence="2" id="KW-0694">RNA-binding</keyword>
<dbReference type="GO" id="GO:0003723">
    <property type="term" value="F:RNA binding"/>
    <property type="evidence" value="ECO:0007669"/>
    <property type="project" value="UniProtKB-UniRule"/>
</dbReference>
<keyword evidence="6" id="KW-1185">Reference proteome</keyword>
<dbReference type="EMBL" id="CAJNJA010021383">
    <property type="protein sequence ID" value="CAE7474980.1"/>
    <property type="molecule type" value="Genomic_DNA"/>
</dbReference>
<comment type="caution">
    <text evidence="5">The sequence shown here is derived from an EMBL/GenBank/DDBJ whole genome shotgun (WGS) entry which is preliminary data.</text>
</comment>
<feature type="region of interest" description="Disordered" evidence="3">
    <location>
        <begin position="338"/>
        <end position="360"/>
    </location>
</feature>